<dbReference type="EMBL" id="AGUD01000075">
    <property type="protein sequence ID" value="EHN11707.1"/>
    <property type="molecule type" value="Genomic_DNA"/>
</dbReference>
<gene>
    <name evidence="3" type="ORF">PAI11_14060</name>
</gene>
<protein>
    <submittedName>
        <fullName evidence="3">Putative conserved integral membrane alanine and leucine rich protein</fullName>
    </submittedName>
</protein>
<name>H0E3N4_9ACTN</name>
<feature type="transmembrane region" description="Helical" evidence="2">
    <location>
        <begin position="190"/>
        <end position="208"/>
    </location>
</feature>
<feature type="transmembrane region" description="Helical" evidence="2">
    <location>
        <begin position="117"/>
        <end position="139"/>
    </location>
</feature>
<evidence type="ECO:0000256" key="1">
    <source>
        <dbReference type="SAM" id="MobiDB-lite"/>
    </source>
</evidence>
<proteinExistence type="predicted"/>
<evidence type="ECO:0000313" key="4">
    <source>
        <dbReference type="Proteomes" id="UP000005143"/>
    </source>
</evidence>
<organism evidence="3 4">
    <name type="scientific">Patulibacter medicamentivorans</name>
    <dbReference type="NCBI Taxonomy" id="1097667"/>
    <lineage>
        <taxon>Bacteria</taxon>
        <taxon>Bacillati</taxon>
        <taxon>Actinomycetota</taxon>
        <taxon>Thermoleophilia</taxon>
        <taxon>Solirubrobacterales</taxon>
        <taxon>Patulibacteraceae</taxon>
        <taxon>Patulibacter</taxon>
    </lineage>
</organism>
<keyword evidence="2" id="KW-1133">Transmembrane helix</keyword>
<keyword evidence="2" id="KW-0812">Transmembrane</keyword>
<dbReference type="AlphaFoldDB" id="H0E3N4"/>
<dbReference type="Pfam" id="PF11361">
    <property type="entry name" value="DUF3159"/>
    <property type="match status" value="1"/>
</dbReference>
<dbReference type="RefSeq" id="WP_007572490.1">
    <property type="nucleotide sequence ID" value="NZ_AGUD01000075.1"/>
</dbReference>
<accession>H0E3N4</accession>
<dbReference type="PIRSF" id="PIRSF010219">
    <property type="entry name" value="UCP010219"/>
    <property type="match status" value="1"/>
</dbReference>
<feature type="region of interest" description="Disordered" evidence="1">
    <location>
        <begin position="1"/>
        <end position="20"/>
    </location>
</feature>
<feature type="compositionally biased region" description="Basic and acidic residues" evidence="1">
    <location>
        <begin position="1"/>
        <end position="11"/>
    </location>
</feature>
<dbReference type="Proteomes" id="UP000005143">
    <property type="component" value="Unassembled WGS sequence"/>
</dbReference>
<dbReference type="OrthoDB" id="5244221at2"/>
<comment type="caution">
    <text evidence="3">The sequence shown here is derived from an EMBL/GenBank/DDBJ whole genome shotgun (WGS) entry which is preliminary data.</text>
</comment>
<keyword evidence="4" id="KW-1185">Reference proteome</keyword>
<sequence>MEHSQTPERPEGPNVAGAEPPSIVDAVGGPLGIAESALPAAVFVAAYTATGQDAELSAILAVALGVVLTVARVVRGQTLQFALSGLVGIALAGFIVSRTGKAEDFFLPGLLANLGYAAGYLISIAVRWPLIGVLVATMTQQGSEWRKDPVLLQTYTRASWIWVGLFLTRLAVQLPLYLASALVALGVARVAMGIPLFALGLWLTWLVVRRGTPAPAPAAAPSDDAA</sequence>
<feature type="transmembrane region" description="Helical" evidence="2">
    <location>
        <begin position="81"/>
        <end position="97"/>
    </location>
</feature>
<dbReference type="InterPro" id="IPR016566">
    <property type="entry name" value="UCP010219"/>
</dbReference>
<evidence type="ECO:0000256" key="2">
    <source>
        <dbReference type="SAM" id="Phobius"/>
    </source>
</evidence>
<keyword evidence="2" id="KW-0472">Membrane</keyword>
<evidence type="ECO:0000313" key="3">
    <source>
        <dbReference type="EMBL" id="EHN11707.1"/>
    </source>
</evidence>
<reference evidence="3 4" key="1">
    <citation type="journal article" date="2013" name="Biodegradation">
        <title>Quantitative proteomic analysis of ibuprofen-degrading Patulibacter sp. strain I11.</title>
        <authorList>
            <person name="Almeida B."/>
            <person name="Kjeldal H."/>
            <person name="Lolas I."/>
            <person name="Knudsen A.D."/>
            <person name="Carvalho G."/>
            <person name="Nielsen K.L."/>
            <person name="Barreto Crespo M.T."/>
            <person name="Stensballe A."/>
            <person name="Nielsen J.L."/>
        </authorList>
    </citation>
    <scope>NUCLEOTIDE SEQUENCE [LARGE SCALE GENOMIC DNA]</scope>
    <source>
        <strain evidence="3 4">I11</strain>
    </source>
</reference>
<feature type="transmembrane region" description="Helical" evidence="2">
    <location>
        <begin position="56"/>
        <end position="74"/>
    </location>
</feature>
<feature type="transmembrane region" description="Helical" evidence="2">
    <location>
        <begin position="160"/>
        <end position="184"/>
    </location>
</feature>